<dbReference type="Pfam" id="PF07786">
    <property type="entry name" value="HGSNAT_cat"/>
    <property type="match status" value="1"/>
</dbReference>
<gene>
    <name evidence="4" type="ORF">PRUB_b0666</name>
</gene>
<accession>A0A8T0C295</accession>
<feature type="domain" description="Heparan-alpha-glucosaminide N-acetyltransferase catalytic" evidence="3">
    <location>
        <begin position="4"/>
        <end position="204"/>
    </location>
</feature>
<feature type="transmembrane region" description="Helical" evidence="1">
    <location>
        <begin position="291"/>
        <end position="312"/>
    </location>
</feature>
<name>A0A8T0C295_9GAMM</name>
<evidence type="ECO:0000259" key="3">
    <source>
        <dbReference type="Pfam" id="PF07786"/>
    </source>
</evidence>
<dbReference type="Pfam" id="PF04235">
    <property type="entry name" value="DUF418"/>
    <property type="match status" value="1"/>
</dbReference>
<proteinExistence type="predicted"/>
<dbReference type="InterPro" id="IPR052529">
    <property type="entry name" value="Bact_Transport_Assoc"/>
</dbReference>
<organism evidence="4 5">
    <name type="scientific">Pseudoalteromonas rubra</name>
    <dbReference type="NCBI Taxonomy" id="43658"/>
    <lineage>
        <taxon>Bacteria</taxon>
        <taxon>Pseudomonadati</taxon>
        <taxon>Pseudomonadota</taxon>
        <taxon>Gammaproteobacteria</taxon>
        <taxon>Alteromonadales</taxon>
        <taxon>Pseudoalteromonadaceae</taxon>
        <taxon>Pseudoalteromonas</taxon>
    </lineage>
</organism>
<evidence type="ECO:0000256" key="1">
    <source>
        <dbReference type="SAM" id="Phobius"/>
    </source>
</evidence>
<keyword evidence="1" id="KW-1133">Transmembrane helix</keyword>
<feature type="transmembrane region" description="Helical" evidence="1">
    <location>
        <begin position="105"/>
        <end position="121"/>
    </location>
</feature>
<dbReference type="PANTHER" id="PTHR30590">
    <property type="entry name" value="INNER MEMBRANE PROTEIN"/>
    <property type="match status" value="1"/>
</dbReference>
<feature type="transmembrane region" description="Helical" evidence="1">
    <location>
        <begin position="249"/>
        <end position="271"/>
    </location>
</feature>
<evidence type="ECO:0000313" key="5">
    <source>
        <dbReference type="Proteomes" id="UP000016480"/>
    </source>
</evidence>
<feature type="transmembrane region" description="Helical" evidence="1">
    <location>
        <begin position="36"/>
        <end position="62"/>
    </location>
</feature>
<dbReference type="PANTHER" id="PTHR30590:SF3">
    <property type="entry name" value="HYPOTHETICAL MEMBRANE SPANNING PROTEIN"/>
    <property type="match status" value="1"/>
</dbReference>
<evidence type="ECO:0000259" key="2">
    <source>
        <dbReference type="Pfam" id="PF04235"/>
    </source>
</evidence>
<sequence length="369" mass="41401">MSARIHGIDLARALAIFGMVIVNFKLVMGATTGSPLLLSLSGLLEGRAAALFVVLAGAGLTLTARKMQNHDLLHRKQMQNKVVMRGILLLCLGLIYLPVWPADILHFYGCYFILASWLLFASHRTLLTLCAVVVSTFPALLLIIDYSKGWHWETLTYLDLWTLDGLVRRIFYNGFHPVFPWFAFLLFGMWLGRQPLHNIATQKKLFVSALVTLIAVESTFYLLRSHAVESGMQDQDIRFLLSTGPIPPLPQYLVCATATAVLILISCIKLAQRFAHTTILKTLEKTGKLSLTFYITHVIIGMGILESLNMLGNQSIELALLSSLTFCLSACCFATLWSRKFTQGPMEWLFRYLIDRAEAYSGHFIPTRK</sequence>
<dbReference type="GeneID" id="61360342"/>
<feature type="transmembrane region" description="Helical" evidence="1">
    <location>
        <begin position="170"/>
        <end position="192"/>
    </location>
</feature>
<dbReference type="InterPro" id="IPR012429">
    <property type="entry name" value="HGSNAT_cat"/>
</dbReference>
<reference evidence="4 5" key="1">
    <citation type="journal article" date="2012" name="J. Bacteriol.">
        <title>Genome sequence of the cycloprodigiosin-producing bacterial strain Pseudoalteromonas rubra ATCC 29570(T).</title>
        <authorList>
            <person name="Xie B.B."/>
            <person name="Shu Y.L."/>
            <person name="Qin Q.L."/>
            <person name="Rong J.C."/>
            <person name="Zhang X.Y."/>
            <person name="Chen X.L."/>
            <person name="Zhou B.C."/>
            <person name="Zhang Y.Z."/>
        </authorList>
    </citation>
    <scope>NUCLEOTIDE SEQUENCE [LARGE SCALE GENOMIC DNA]</scope>
    <source>
        <strain evidence="4 5">DSM 6842</strain>
    </source>
</reference>
<dbReference type="Proteomes" id="UP000016480">
    <property type="component" value="Unassembled WGS sequence"/>
</dbReference>
<keyword evidence="1" id="KW-0472">Membrane</keyword>
<evidence type="ECO:0000313" key="4">
    <source>
        <dbReference type="EMBL" id="KAF7781447.1"/>
    </source>
</evidence>
<dbReference type="InterPro" id="IPR007349">
    <property type="entry name" value="DUF418"/>
</dbReference>
<feature type="transmembrane region" description="Helical" evidence="1">
    <location>
        <begin position="82"/>
        <end position="99"/>
    </location>
</feature>
<feature type="transmembrane region" description="Helical" evidence="1">
    <location>
        <begin position="126"/>
        <end position="144"/>
    </location>
</feature>
<comment type="caution">
    <text evidence="4">The sequence shown here is derived from an EMBL/GenBank/DDBJ whole genome shotgun (WGS) entry which is preliminary data.</text>
</comment>
<dbReference type="AlphaFoldDB" id="A0A8T0C295"/>
<dbReference type="EMBL" id="AHCD03000044">
    <property type="protein sequence ID" value="KAF7781447.1"/>
    <property type="molecule type" value="Genomic_DNA"/>
</dbReference>
<feature type="domain" description="DUF418" evidence="2">
    <location>
        <begin position="251"/>
        <end position="354"/>
    </location>
</feature>
<feature type="transmembrane region" description="Helical" evidence="1">
    <location>
        <begin position="12"/>
        <end position="30"/>
    </location>
</feature>
<protein>
    <recommendedName>
        <fullName evidence="6">DUF418 domain-containing protein</fullName>
    </recommendedName>
</protein>
<feature type="transmembrane region" description="Helical" evidence="1">
    <location>
        <begin position="318"/>
        <end position="337"/>
    </location>
</feature>
<dbReference type="RefSeq" id="WP_010380203.1">
    <property type="nucleotide sequence ID" value="NZ_AHCD03000044.1"/>
</dbReference>
<feature type="transmembrane region" description="Helical" evidence="1">
    <location>
        <begin position="204"/>
        <end position="223"/>
    </location>
</feature>
<evidence type="ECO:0008006" key="6">
    <source>
        <dbReference type="Google" id="ProtNLM"/>
    </source>
</evidence>
<keyword evidence="1" id="KW-0812">Transmembrane</keyword>